<dbReference type="EMBL" id="JXTC01000065">
    <property type="protein sequence ID" value="PON92484.1"/>
    <property type="molecule type" value="Genomic_DNA"/>
</dbReference>
<comment type="caution">
    <text evidence="1">The sequence shown here is derived from an EMBL/GenBank/DDBJ whole genome shotgun (WGS) entry which is preliminary data.</text>
</comment>
<evidence type="ECO:0000313" key="1">
    <source>
        <dbReference type="EMBL" id="PON92484.1"/>
    </source>
</evidence>
<feature type="non-terminal residue" evidence="1">
    <location>
        <position position="1"/>
    </location>
</feature>
<evidence type="ECO:0000313" key="2">
    <source>
        <dbReference type="Proteomes" id="UP000237000"/>
    </source>
</evidence>
<sequence>KLCFHRNHVKRDIYPLSKGRAYDDEIWVPKTIPRERLLASCAALLRRDFGLAGRNSVMK</sequence>
<dbReference type="InParanoid" id="A0A2P5F3W1"/>
<protein>
    <submittedName>
        <fullName evidence="1">Uncharacterized protein</fullName>
    </submittedName>
</protein>
<name>A0A2P5F3W1_TREOI</name>
<organism evidence="1 2">
    <name type="scientific">Trema orientale</name>
    <name type="common">Charcoal tree</name>
    <name type="synonym">Celtis orientalis</name>
    <dbReference type="NCBI Taxonomy" id="63057"/>
    <lineage>
        <taxon>Eukaryota</taxon>
        <taxon>Viridiplantae</taxon>
        <taxon>Streptophyta</taxon>
        <taxon>Embryophyta</taxon>
        <taxon>Tracheophyta</taxon>
        <taxon>Spermatophyta</taxon>
        <taxon>Magnoliopsida</taxon>
        <taxon>eudicotyledons</taxon>
        <taxon>Gunneridae</taxon>
        <taxon>Pentapetalae</taxon>
        <taxon>rosids</taxon>
        <taxon>fabids</taxon>
        <taxon>Rosales</taxon>
        <taxon>Cannabaceae</taxon>
        <taxon>Trema</taxon>
    </lineage>
</organism>
<gene>
    <name evidence="1" type="ORF">TorRG33x02_118080</name>
</gene>
<proteinExistence type="predicted"/>
<dbReference type="Proteomes" id="UP000237000">
    <property type="component" value="Unassembled WGS sequence"/>
</dbReference>
<dbReference type="AlphaFoldDB" id="A0A2P5F3W1"/>
<keyword evidence="2" id="KW-1185">Reference proteome</keyword>
<accession>A0A2P5F3W1</accession>
<reference evidence="2" key="1">
    <citation type="submission" date="2016-06" db="EMBL/GenBank/DDBJ databases">
        <title>Parallel loss of symbiosis genes in relatives of nitrogen-fixing non-legume Parasponia.</title>
        <authorList>
            <person name="Van Velzen R."/>
            <person name="Holmer R."/>
            <person name="Bu F."/>
            <person name="Rutten L."/>
            <person name="Van Zeijl A."/>
            <person name="Liu W."/>
            <person name="Santuari L."/>
            <person name="Cao Q."/>
            <person name="Sharma T."/>
            <person name="Shen D."/>
            <person name="Roswanjaya Y."/>
            <person name="Wardhani T."/>
            <person name="Kalhor M.S."/>
            <person name="Jansen J."/>
            <person name="Van den Hoogen J."/>
            <person name="Gungor B."/>
            <person name="Hartog M."/>
            <person name="Hontelez J."/>
            <person name="Verver J."/>
            <person name="Yang W.-C."/>
            <person name="Schijlen E."/>
            <person name="Repin R."/>
            <person name="Schilthuizen M."/>
            <person name="Schranz E."/>
            <person name="Heidstra R."/>
            <person name="Miyata K."/>
            <person name="Fedorova E."/>
            <person name="Kohlen W."/>
            <person name="Bisseling T."/>
            <person name="Smit S."/>
            <person name="Geurts R."/>
        </authorList>
    </citation>
    <scope>NUCLEOTIDE SEQUENCE [LARGE SCALE GENOMIC DNA]</scope>
    <source>
        <strain evidence="2">cv. RG33-2</strain>
    </source>
</reference>